<evidence type="ECO:0008006" key="4">
    <source>
        <dbReference type="Google" id="ProtNLM"/>
    </source>
</evidence>
<sequence>MKKRLGSLAAALFLLLPMTAAAETTWVVDASVPVVGAGGGYVFREFRVTTGVWPVAAGHTAGVVYTWDNWQTTQWGTLTWQYNAANAYGSQDEVWKGSFLIPPHVSWSSVQYAIYVDDAAGNRTWNNNNGQNFVVVPGGA</sequence>
<dbReference type="Gene3D" id="2.60.40.2440">
    <property type="entry name" value="Carbohydrate binding type-21 domain"/>
    <property type="match status" value="1"/>
</dbReference>
<evidence type="ECO:0000256" key="1">
    <source>
        <dbReference type="SAM" id="SignalP"/>
    </source>
</evidence>
<feature type="chain" id="PRO_5032445798" description="Carbohydrate binding module family 25 domain-containing protein" evidence="1">
    <location>
        <begin position="23"/>
        <end position="140"/>
    </location>
</feature>
<dbReference type="InterPro" id="IPR038175">
    <property type="entry name" value="CBM21_dom_sf"/>
</dbReference>
<comment type="caution">
    <text evidence="2">The sequence shown here is derived from an EMBL/GenBank/DDBJ whole genome shotgun (WGS) entry which is preliminary data.</text>
</comment>
<proteinExistence type="predicted"/>
<feature type="signal peptide" evidence="1">
    <location>
        <begin position="1"/>
        <end position="22"/>
    </location>
</feature>
<dbReference type="EMBL" id="JABBJJ010000032">
    <property type="protein sequence ID" value="NMO15114.1"/>
    <property type="molecule type" value="Genomic_DNA"/>
</dbReference>
<organism evidence="2 3">
    <name type="scientific">Pyxidicoccus fallax</name>
    <dbReference type="NCBI Taxonomy" id="394095"/>
    <lineage>
        <taxon>Bacteria</taxon>
        <taxon>Pseudomonadati</taxon>
        <taxon>Myxococcota</taxon>
        <taxon>Myxococcia</taxon>
        <taxon>Myxococcales</taxon>
        <taxon>Cystobacterineae</taxon>
        <taxon>Myxococcaceae</taxon>
        <taxon>Pyxidicoccus</taxon>
    </lineage>
</organism>
<gene>
    <name evidence="2" type="ORF">HG543_09630</name>
</gene>
<evidence type="ECO:0000313" key="3">
    <source>
        <dbReference type="Proteomes" id="UP000518300"/>
    </source>
</evidence>
<evidence type="ECO:0000313" key="2">
    <source>
        <dbReference type="EMBL" id="NMO15114.1"/>
    </source>
</evidence>
<protein>
    <recommendedName>
        <fullName evidence="4">Carbohydrate binding module family 25 domain-containing protein</fullName>
    </recommendedName>
</protein>
<name>A0A848L954_9BACT</name>
<dbReference type="Proteomes" id="UP000518300">
    <property type="component" value="Unassembled WGS sequence"/>
</dbReference>
<keyword evidence="1" id="KW-0732">Signal</keyword>
<keyword evidence="3" id="KW-1185">Reference proteome</keyword>
<accession>A0A848L954</accession>
<dbReference type="AlphaFoldDB" id="A0A848L954"/>
<dbReference type="RefSeq" id="WP_169344409.1">
    <property type="nucleotide sequence ID" value="NZ_JABBJJ010000032.1"/>
</dbReference>
<reference evidence="2 3" key="1">
    <citation type="submission" date="2020-04" db="EMBL/GenBank/DDBJ databases">
        <title>Draft genome of Pyxidicoccus fallax type strain.</title>
        <authorList>
            <person name="Whitworth D.E."/>
        </authorList>
    </citation>
    <scope>NUCLEOTIDE SEQUENCE [LARGE SCALE GENOMIC DNA]</scope>
    <source>
        <strain evidence="2 3">DSM 14698</strain>
    </source>
</reference>